<reference evidence="2 3" key="1">
    <citation type="submission" date="2015-10" db="EMBL/GenBank/DDBJ databases">
        <title>Full genome of DAOMC 229536 Phialocephala scopiformis, a fungal endophyte of spruce producing the potent anti-insectan compound rugulosin.</title>
        <authorList>
            <consortium name="DOE Joint Genome Institute"/>
            <person name="Walker A.K."/>
            <person name="Frasz S.L."/>
            <person name="Seifert K.A."/>
            <person name="Miller J.D."/>
            <person name="Mondo S.J."/>
            <person name="Labutti K."/>
            <person name="Lipzen A."/>
            <person name="Dockter R."/>
            <person name="Kennedy M."/>
            <person name="Grigoriev I.V."/>
            <person name="Spatafora J.W."/>
        </authorList>
    </citation>
    <scope>NUCLEOTIDE SEQUENCE [LARGE SCALE GENOMIC DNA]</scope>
    <source>
        <strain evidence="2 3">CBS 120377</strain>
    </source>
</reference>
<accession>A0A132B352</accession>
<dbReference type="EMBL" id="KQ947446">
    <property type="protein sequence ID" value="KUJ06469.1"/>
    <property type="molecule type" value="Genomic_DNA"/>
</dbReference>
<dbReference type="Proteomes" id="UP000070700">
    <property type="component" value="Unassembled WGS sequence"/>
</dbReference>
<proteinExistence type="predicted"/>
<dbReference type="InParanoid" id="A0A132B352"/>
<organism evidence="2 3">
    <name type="scientific">Mollisia scopiformis</name>
    <name type="common">Conifer needle endophyte fungus</name>
    <name type="synonym">Phialocephala scopiformis</name>
    <dbReference type="NCBI Taxonomy" id="149040"/>
    <lineage>
        <taxon>Eukaryota</taxon>
        <taxon>Fungi</taxon>
        <taxon>Dikarya</taxon>
        <taxon>Ascomycota</taxon>
        <taxon>Pezizomycotina</taxon>
        <taxon>Leotiomycetes</taxon>
        <taxon>Helotiales</taxon>
        <taxon>Mollisiaceae</taxon>
        <taxon>Mollisia</taxon>
    </lineage>
</organism>
<evidence type="ECO:0000313" key="2">
    <source>
        <dbReference type="EMBL" id="KUJ06469.1"/>
    </source>
</evidence>
<dbReference type="GeneID" id="28817039"/>
<dbReference type="KEGG" id="psco:LY89DRAFT_409544"/>
<feature type="compositionally biased region" description="Polar residues" evidence="1">
    <location>
        <begin position="71"/>
        <end position="83"/>
    </location>
</feature>
<feature type="region of interest" description="Disordered" evidence="1">
    <location>
        <begin position="38"/>
        <end position="83"/>
    </location>
</feature>
<dbReference type="RefSeq" id="XP_018060824.1">
    <property type="nucleotide sequence ID" value="XM_018207313.1"/>
</dbReference>
<keyword evidence="3" id="KW-1185">Reference proteome</keyword>
<evidence type="ECO:0000313" key="3">
    <source>
        <dbReference type="Proteomes" id="UP000070700"/>
    </source>
</evidence>
<protein>
    <submittedName>
        <fullName evidence="2">Uncharacterized protein</fullName>
    </submittedName>
</protein>
<evidence type="ECO:0000256" key="1">
    <source>
        <dbReference type="SAM" id="MobiDB-lite"/>
    </source>
</evidence>
<name>A0A132B352_MOLSC</name>
<gene>
    <name evidence="2" type="ORF">LY89DRAFT_409544</name>
</gene>
<sequence length="182" mass="20180">MGAGWFRVWQYKVILTGLPSDRKSAELRNDGALLSQVAALPGPGDQETGRMEGKGTRSSQKSRHRDPKIHNMQQAACSSSSTKVTTIPRTRVGRSSIYPSQKHKVIRFLGTHTFIGGGDGDFLLVLLPSSAEIGRLLYIHIIAIFTVPNIVKHIVHGRSNNHAFRRVTLFRTDILRPEISKS</sequence>
<dbReference type="AlphaFoldDB" id="A0A132B352"/>